<dbReference type="OrthoDB" id="110209at2"/>
<evidence type="ECO:0000256" key="4">
    <source>
        <dbReference type="ARBA" id="ARBA00022857"/>
    </source>
</evidence>
<evidence type="ECO:0000313" key="19">
    <source>
        <dbReference type="Proteomes" id="UP000245474"/>
    </source>
</evidence>
<dbReference type="EC" id="1.2.1.70" evidence="3 9"/>
<comment type="similarity">
    <text evidence="2 9 14">Belongs to the glutamyl-tRNA reductase family.</text>
</comment>
<name>A0A2U2N7Q3_9GAMM</name>
<evidence type="ECO:0000256" key="12">
    <source>
        <dbReference type="PIRSR" id="PIRSR000445-3"/>
    </source>
</evidence>
<dbReference type="InterPro" id="IPR036453">
    <property type="entry name" value="GluRdtase_dimer_dom_sf"/>
</dbReference>
<dbReference type="EMBL" id="QFFI01000003">
    <property type="protein sequence ID" value="PWG65225.1"/>
    <property type="molecule type" value="Genomic_DNA"/>
</dbReference>
<comment type="catalytic activity">
    <reaction evidence="7 9 14">
        <text>(S)-4-amino-5-oxopentanoate + tRNA(Glu) + NADP(+) = L-glutamyl-tRNA(Glu) + NADPH + H(+)</text>
        <dbReference type="Rhea" id="RHEA:12344"/>
        <dbReference type="Rhea" id="RHEA-COMP:9663"/>
        <dbReference type="Rhea" id="RHEA-COMP:9680"/>
        <dbReference type="ChEBI" id="CHEBI:15378"/>
        <dbReference type="ChEBI" id="CHEBI:57501"/>
        <dbReference type="ChEBI" id="CHEBI:57783"/>
        <dbReference type="ChEBI" id="CHEBI:58349"/>
        <dbReference type="ChEBI" id="CHEBI:78442"/>
        <dbReference type="ChEBI" id="CHEBI:78520"/>
        <dbReference type="EC" id="1.2.1.70"/>
    </reaction>
</comment>
<dbReference type="SUPFAM" id="SSF69075">
    <property type="entry name" value="Glutamyl tRNA-reductase dimerization domain"/>
    <property type="match status" value="1"/>
</dbReference>
<keyword evidence="5 9" id="KW-0560">Oxidoreductase</keyword>
<keyword evidence="19" id="KW-1185">Reference proteome</keyword>
<dbReference type="RefSeq" id="WP_109676045.1">
    <property type="nucleotide sequence ID" value="NZ_CP086615.1"/>
</dbReference>
<gene>
    <name evidence="9" type="primary">hemA</name>
    <name evidence="18" type="ORF">DEM34_02845</name>
</gene>
<evidence type="ECO:0000256" key="9">
    <source>
        <dbReference type="HAMAP-Rule" id="MF_00087"/>
    </source>
</evidence>
<feature type="binding site" evidence="9 11">
    <location>
        <begin position="113"/>
        <end position="115"/>
    </location>
    <ligand>
        <name>substrate</name>
    </ligand>
</feature>
<dbReference type="GO" id="GO:0019353">
    <property type="term" value="P:protoporphyrinogen IX biosynthetic process from glutamate"/>
    <property type="evidence" value="ECO:0007669"/>
    <property type="project" value="TreeGrafter"/>
</dbReference>
<evidence type="ECO:0000256" key="8">
    <source>
        <dbReference type="ARBA" id="ARBA00068659"/>
    </source>
</evidence>
<evidence type="ECO:0000256" key="14">
    <source>
        <dbReference type="RuleBase" id="RU000584"/>
    </source>
</evidence>
<dbReference type="FunFam" id="3.40.50.720:FF:000031">
    <property type="entry name" value="Glutamyl-tRNA reductase"/>
    <property type="match status" value="1"/>
</dbReference>
<feature type="site" description="Important for activity" evidence="9 13">
    <location>
        <position position="98"/>
    </location>
</feature>
<dbReference type="Pfam" id="PF00745">
    <property type="entry name" value="GlutR_dimer"/>
    <property type="match status" value="1"/>
</dbReference>
<evidence type="ECO:0000313" key="18">
    <source>
        <dbReference type="EMBL" id="PWG65225.1"/>
    </source>
</evidence>
<dbReference type="PANTHER" id="PTHR43013">
    <property type="entry name" value="GLUTAMYL-TRNA REDUCTASE"/>
    <property type="match status" value="1"/>
</dbReference>
<feature type="binding site" evidence="9 11">
    <location>
        <position position="108"/>
    </location>
    <ligand>
        <name>substrate</name>
    </ligand>
</feature>
<keyword evidence="6 9" id="KW-0627">Porphyrin biosynthesis</keyword>
<feature type="binding site" evidence="9 12">
    <location>
        <begin position="188"/>
        <end position="193"/>
    </location>
    <ligand>
        <name>NADP(+)</name>
        <dbReference type="ChEBI" id="CHEBI:58349"/>
    </ligand>
</feature>
<dbReference type="Proteomes" id="UP000245474">
    <property type="component" value="Unassembled WGS sequence"/>
</dbReference>
<sequence>MPVVTLGLNHKTAPLEVREQVVFPAERLDEALAALSRRPGVREAAVLSTCNRTEIYAVLAPEATPSVLQRWLEHEHRLAAEWLSPYLYVHRGRAAVSHLLSVAAGLDSLVLGEPQIFGQAKLAYHSANRHGLLGRTLERLFQHAFSVAKQVRTDTEIGAHPVSVAFAAVTLARQIFGDMDRRTALLIGAGETVELTARHLREQGLTRLLVANRSLERARRIAEGYGGEALELADIPRRLTECDIVVASTASALPILGKGSVERALRQRKHRPMFMVDVAVPRDIEPEVGDLADVYLYTIDDLRSVIDDSLRSREAAARQAESIVTAQTERFMDWLRTLDAVGAIRRYRQQAEREREQVLQWARRQLAAGHDPEQVMQELSRRLTRKLLHAPTLGLREAARSGDPLTIRISHRTLGVEDDADEDGNGQDA</sequence>
<dbReference type="Gene3D" id="3.30.460.30">
    <property type="entry name" value="Glutamyl-tRNA reductase, N-terminal domain"/>
    <property type="match status" value="1"/>
</dbReference>
<evidence type="ECO:0000256" key="3">
    <source>
        <dbReference type="ARBA" id="ARBA00012970"/>
    </source>
</evidence>
<dbReference type="HAMAP" id="MF_00087">
    <property type="entry name" value="Glu_tRNA_reductase"/>
    <property type="match status" value="1"/>
</dbReference>
<comment type="miscellaneous">
    <text evidence="9">During catalysis, the active site Cys acts as a nucleophile attacking the alpha-carbonyl group of tRNA-bound glutamate with the formation of a thioester intermediate between enzyme and glutamate, and the concomitant release of tRNA(Glu). The thioester intermediate is finally reduced by direct hydride transfer from NADPH, to form the product GSA.</text>
</comment>
<dbReference type="GO" id="GO:0008883">
    <property type="term" value="F:glutamyl-tRNA reductase activity"/>
    <property type="evidence" value="ECO:0007669"/>
    <property type="project" value="UniProtKB-UniRule"/>
</dbReference>
<dbReference type="InterPro" id="IPR036343">
    <property type="entry name" value="GluRdtase_N_sf"/>
</dbReference>
<dbReference type="InterPro" id="IPR015896">
    <property type="entry name" value="4pyrrol_synth_GluRdtase_dimer"/>
</dbReference>
<dbReference type="Gene3D" id="3.40.50.720">
    <property type="entry name" value="NAD(P)-binding Rossmann-like Domain"/>
    <property type="match status" value="1"/>
</dbReference>
<protein>
    <recommendedName>
        <fullName evidence="8 9">Glutamyl-tRNA reductase</fullName>
        <shortName evidence="9">GluTR</shortName>
        <ecNumber evidence="3 9">1.2.1.70</ecNumber>
    </recommendedName>
</protein>
<dbReference type="InterPro" id="IPR036291">
    <property type="entry name" value="NAD(P)-bd_dom_sf"/>
</dbReference>
<dbReference type="InterPro" id="IPR006151">
    <property type="entry name" value="Shikm_DH/Glu-tRNA_Rdtase"/>
</dbReference>
<feature type="binding site" evidence="9 11">
    <location>
        <position position="119"/>
    </location>
    <ligand>
        <name>substrate</name>
    </ligand>
</feature>
<feature type="domain" description="Glutamyl-tRNA reductase N-terminal" evidence="17">
    <location>
        <begin position="6"/>
        <end position="155"/>
    </location>
</feature>
<dbReference type="AlphaFoldDB" id="A0A2U2N7Q3"/>
<comment type="function">
    <text evidence="9">Catalyzes the NADPH-dependent reduction of glutamyl-tRNA(Glu) to glutamate 1-semialdehyde (GSA).</text>
</comment>
<dbReference type="PIRSF" id="PIRSF000445">
    <property type="entry name" value="4pyrrol_synth_GluRdtase"/>
    <property type="match status" value="1"/>
</dbReference>
<dbReference type="Pfam" id="PF05201">
    <property type="entry name" value="GlutR_N"/>
    <property type="match status" value="1"/>
</dbReference>
<organism evidence="18 19">
    <name type="scientific">Sediminicurvatus halobius</name>
    <dbReference type="NCBI Taxonomy" id="2182432"/>
    <lineage>
        <taxon>Bacteria</taxon>
        <taxon>Pseudomonadati</taxon>
        <taxon>Pseudomonadota</taxon>
        <taxon>Gammaproteobacteria</taxon>
        <taxon>Chromatiales</taxon>
        <taxon>Ectothiorhodospiraceae</taxon>
        <taxon>Sediminicurvatus</taxon>
    </lineage>
</organism>
<feature type="binding site" evidence="9 11">
    <location>
        <begin position="49"/>
        <end position="52"/>
    </location>
    <ligand>
        <name>substrate</name>
    </ligand>
</feature>
<evidence type="ECO:0000259" key="17">
    <source>
        <dbReference type="Pfam" id="PF05201"/>
    </source>
</evidence>
<dbReference type="UniPathway" id="UPA00251">
    <property type="reaction ID" value="UER00316"/>
</dbReference>
<feature type="domain" description="Tetrapyrrole biosynthesis glutamyl-tRNA reductase dimerisation" evidence="15">
    <location>
        <begin position="319"/>
        <end position="404"/>
    </location>
</feature>
<evidence type="ECO:0000256" key="7">
    <source>
        <dbReference type="ARBA" id="ARBA00047464"/>
    </source>
</evidence>
<dbReference type="PANTHER" id="PTHR43013:SF1">
    <property type="entry name" value="GLUTAMYL-TRNA REDUCTASE"/>
    <property type="match status" value="1"/>
</dbReference>
<dbReference type="Pfam" id="PF01488">
    <property type="entry name" value="Shikimate_DH"/>
    <property type="match status" value="1"/>
</dbReference>
<evidence type="ECO:0000256" key="5">
    <source>
        <dbReference type="ARBA" id="ARBA00023002"/>
    </source>
</evidence>
<evidence type="ECO:0000256" key="2">
    <source>
        <dbReference type="ARBA" id="ARBA00005916"/>
    </source>
</evidence>
<evidence type="ECO:0000256" key="10">
    <source>
        <dbReference type="PIRSR" id="PIRSR000445-1"/>
    </source>
</evidence>
<comment type="subunit">
    <text evidence="9">Homodimer.</text>
</comment>
<dbReference type="NCBIfam" id="TIGR01035">
    <property type="entry name" value="hemA"/>
    <property type="match status" value="1"/>
</dbReference>
<dbReference type="CDD" id="cd05213">
    <property type="entry name" value="NAD_bind_Glutamyl_tRNA_reduct"/>
    <property type="match status" value="1"/>
</dbReference>
<evidence type="ECO:0000259" key="15">
    <source>
        <dbReference type="Pfam" id="PF00745"/>
    </source>
</evidence>
<dbReference type="SUPFAM" id="SSF69742">
    <property type="entry name" value="Glutamyl tRNA-reductase catalytic, N-terminal domain"/>
    <property type="match status" value="1"/>
</dbReference>
<keyword evidence="4 9" id="KW-0521">NADP</keyword>
<feature type="active site" description="Nucleophile" evidence="9 10">
    <location>
        <position position="50"/>
    </location>
</feature>
<evidence type="ECO:0000256" key="11">
    <source>
        <dbReference type="PIRSR" id="PIRSR000445-2"/>
    </source>
</evidence>
<reference evidence="18 19" key="1">
    <citation type="submission" date="2018-05" db="EMBL/GenBank/DDBJ databases">
        <title>Spiribacter halobius sp. nov., a moderately halophilic bacterium isolated from marine solar saltern.</title>
        <authorList>
            <person name="Zheng W.-S."/>
            <person name="Lu D.-C."/>
            <person name="Du Z.-J."/>
        </authorList>
    </citation>
    <scope>NUCLEOTIDE SEQUENCE [LARGE SCALE GENOMIC DNA]</scope>
    <source>
        <strain evidence="18 19">E85</strain>
    </source>
</reference>
<dbReference type="FunFam" id="3.30.460.30:FF:000001">
    <property type="entry name" value="Glutamyl-tRNA reductase"/>
    <property type="match status" value="1"/>
</dbReference>
<comment type="domain">
    <text evidence="9">Possesses an unusual extended V-shaped dimeric structure with each monomer consisting of three distinct domains arranged along a curved 'spinal' alpha-helix. The N-terminal catalytic domain specifically recognizes the glutamate moiety of the substrate. The second domain is the NADPH-binding domain, and the third C-terminal domain is responsible for dimerization.</text>
</comment>
<dbReference type="InterPro" id="IPR000343">
    <property type="entry name" value="4pyrrol_synth_GluRdtase"/>
</dbReference>
<evidence type="ECO:0000259" key="16">
    <source>
        <dbReference type="Pfam" id="PF01488"/>
    </source>
</evidence>
<evidence type="ECO:0000256" key="1">
    <source>
        <dbReference type="ARBA" id="ARBA00005059"/>
    </source>
</evidence>
<dbReference type="GO" id="GO:0050661">
    <property type="term" value="F:NADP binding"/>
    <property type="evidence" value="ECO:0007669"/>
    <property type="project" value="InterPro"/>
</dbReference>
<comment type="pathway">
    <text evidence="1 9 14">Porphyrin-containing compound metabolism; protoporphyrin-IX biosynthesis; 5-aminolevulinate from L-glutamyl-tRNA(Glu): step 1/2.</text>
</comment>
<comment type="caution">
    <text evidence="18">The sequence shown here is derived from an EMBL/GenBank/DDBJ whole genome shotgun (WGS) entry which is preliminary data.</text>
</comment>
<dbReference type="SUPFAM" id="SSF51735">
    <property type="entry name" value="NAD(P)-binding Rossmann-fold domains"/>
    <property type="match status" value="1"/>
</dbReference>
<feature type="domain" description="Quinate/shikimate 5-dehydrogenase/glutamyl-tRNA reductase" evidence="16">
    <location>
        <begin position="171"/>
        <end position="305"/>
    </location>
</feature>
<accession>A0A2U2N7Q3</accession>
<evidence type="ECO:0000256" key="13">
    <source>
        <dbReference type="PIRSR" id="PIRSR000445-4"/>
    </source>
</evidence>
<proteinExistence type="inferred from homology"/>
<dbReference type="InterPro" id="IPR015895">
    <property type="entry name" value="4pyrrol_synth_GluRdtase_N"/>
</dbReference>
<evidence type="ECO:0000256" key="6">
    <source>
        <dbReference type="ARBA" id="ARBA00023244"/>
    </source>
</evidence>